<reference evidence="1 2" key="1">
    <citation type="journal article" date="2022" name="DNA Res.">
        <title>Chromosomal-level genome assembly of the orchid tree Bauhinia variegata (Leguminosae; Cercidoideae) supports the allotetraploid origin hypothesis of Bauhinia.</title>
        <authorList>
            <person name="Zhong Y."/>
            <person name="Chen Y."/>
            <person name="Zheng D."/>
            <person name="Pang J."/>
            <person name="Liu Y."/>
            <person name="Luo S."/>
            <person name="Meng S."/>
            <person name="Qian L."/>
            <person name="Wei D."/>
            <person name="Dai S."/>
            <person name="Zhou R."/>
        </authorList>
    </citation>
    <scope>NUCLEOTIDE SEQUENCE [LARGE SCALE GENOMIC DNA]</scope>
    <source>
        <strain evidence="1">BV-YZ2020</strain>
    </source>
</reference>
<gene>
    <name evidence="1" type="ORF">L6164_028038</name>
</gene>
<keyword evidence="2" id="KW-1185">Reference proteome</keyword>
<evidence type="ECO:0000313" key="2">
    <source>
        <dbReference type="Proteomes" id="UP000828941"/>
    </source>
</evidence>
<accession>A0ACB9LV89</accession>
<name>A0ACB9LV89_BAUVA</name>
<dbReference type="Proteomes" id="UP000828941">
    <property type="component" value="Chromosome 11"/>
</dbReference>
<evidence type="ECO:0000313" key="1">
    <source>
        <dbReference type="EMBL" id="KAI4315204.1"/>
    </source>
</evidence>
<sequence length="103" mass="11357">MQMVAGLFQATGWPSVVAIIGNWFGKRERRLIMGNLNAYTSVEDVGFIYLHGTALGSVAIPGDEEAQMAKSRNSAVQESILVPQKGYPHRVNHFLVRRGDTQV</sequence>
<comment type="caution">
    <text evidence="1">The sequence shown here is derived from an EMBL/GenBank/DDBJ whole genome shotgun (WGS) entry which is preliminary data.</text>
</comment>
<proteinExistence type="predicted"/>
<dbReference type="EMBL" id="CM039436">
    <property type="protein sequence ID" value="KAI4315204.1"/>
    <property type="molecule type" value="Genomic_DNA"/>
</dbReference>
<organism evidence="1 2">
    <name type="scientific">Bauhinia variegata</name>
    <name type="common">Purple orchid tree</name>
    <name type="synonym">Phanera variegata</name>
    <dbReference type="NCBI Taxonomy" id="167791"/>
    <lineage>
        <taxon>Eukaryota</taxon>
        <taxon>Viridiplantae</taxon>
        <taxon>Streptophyta</taxon>
        <taxon>Embryophyta</taxon>
        <taxon>Tracheophyta</taxon>
        <taxon>Spermatophyta</taxon>
        <taxon>Magnoliopsida</taxon>
        <taxon>eudicotyledons</taxon>
        <taxon>Gunneridae</taxon>
        <taxon>Pentapetalae</taxon>
        <taxon>rosids</taxon>
        <taxon>fabids</taxon>
        <taxon>Fabales</taxon>
        <taxon>Fabaceae</taxon>
        <taxon>Cercidoideae</taxon>
        <taxon>Cercideae</taxon>
        <taxon>Bauhiniinae</taxon>
        <taxon>Bauhinia</taxon>
    </lineage>
</organism>
<protein>
    <submittedName>
        <fullName evidence="1">Uncharacterized protein</fullName>
    </submittedName>
</protein>